<dbReference type="SUPFAM" id="SSF50331">
    <property type="entry name" value="MOP-like"/>
    <property type="match status" value="1"/>
</dbReference>
<feature type="domain" description="Mop" evidence="11">
    <location>
        <begin position="306"/>
        <end position="371"/>
    </location>
</feature>
<evidence type="ECO:0000256" key="8">
    <source>
        <dbReference type="ARBA" id="ARBA00023136"/>
    </source>
</evidence>
<dbReference type="InterPro" id="IPR003593">
    <property type="entry name" value="AAA+_ATPase"/>
</dbReference>
<dbReference type="InterPro" id="IPR011868">
    <property type="entry name" value="ModC_ABC_ATP-bd"/>
</dbReference>
<dbReference type="eggNOG" id="COG4148">
    <property type="taxonomic scope" value="Bacteria"/>
</dbReference>
<evidence type="ECO:0000259" key="10">
    <source>
        <dbReference type="PROSITE" id="PS50893"/>
    </source>
</evidence>
<dbReference type="NCBIfam" id="TIGR02142">
    <property type="entry name" value="modC_ABC"/>
    <property type="match status" value="1"/>
</dbReference>
<dbReference type="GO" id="GO:0140359">
    <property type="term" value="F:ABC-type transporter activity"/>
    <property type="evidence" value="ECO:0007669"/>
    <property type="project" value="InterPro"/>
</dbReference>
<evidence type="ECO:0000256" key="9">
    <source>
        <dbReference type="PROSITE-ProRule" id="PRU01213"/>
    </source>
</evidence>
<dbReference type="PROSITE" id="PS00211">
    <property type="entry name" value="ABC_TRANSPORTER_1"/>
    <property type="match status" value="1"/>
</dbReference>
<sequence>MPDVPFQVRLSLARADFELNVDLALPARGITVLYGPSGSGKTSLLRCVAGLERAVSPAGRAPARVVVGREVWQDEAAGVFLPTHQRPLGYVFQEASLFEHLDVRGNLQYGLKRSWRGAFLAQGQRTLDEAVALLGIDHLLARRVQQLSGGERQRVAIARALATGPRLLLLDEPLAALDAARRQEILPWLERLRDELRLPMLYVTHSADELARLAQHLVVLDRGQVSTAGPVEEVLAALDSAVVVGEDAGALLHGTVVERNASWLLARVTFPGGELWLRDDAVELGHAVRLRVLARDVSLALVEPRQTSIQNLLPAVVDTIAPDAHASQVLVRLRCGDSLLLARVTRRACDSLGLRAGLPVWAQVKSAALVR</sequence>
<dbReference type="Gene3D" id="3.40.50.300">
    <property type="entry name" value="P-loop containing nucleotide triphosphate hydrolases"/>
    <property type="match status" value="1"/>
</dbReference>
<feature type="domain" description="ABC transporter" evidence="10">
    <location>
        <begin position="1"/>
        <end position="247"/>
    </location>
</feature>
<keyword evidence="3 9" id="KW-0500">Molybdenum</keyword>
<dbReference type="RefSeq" id="WP_035611703.1">
    <property type="nucleotide sequence ID" value="NZ_JEMG01000001.1"/>
</dbReference>
<dbReference type="OrthoDB" id="5298774at2"/>
<dbReference type="EMBL" id="JEMG01000001">
    <property type="protein sequence ID" value="EYC51923.1"/>
    <property type="molecule type" value="Genomic_DNA"/>
</dbReference>
<reference evidence="12 13" key="1">
    <citation type="submission" date="2014-02" db="EMBL/GenBank/DDBJ databases">
        <title>Draft Genome of Hylemonella gracilis isolated from the Niagara River.</title>
        <authorList>
            <person name="Pawlowski D.R."/>
            <person name="Koudelka G.B."/>
        </authorList>
    </citation>
    <scope>NUCLEOTIDE SEQUENCE [LARGE SCALE GENOMIC DNA]</scope>
    <source>
        <strain evidence="12 13">Niagara R</strain>
    </source>
</reference>
<evidence type="ECO:0000313" key="13">
    <source>
        <dbReference type="Proteomes" id="UP000023268"/>
    </source>
</evidence>
<dbReference type="PANTHER" id="PTHR43514:SF10">
    <property type="entry name" value="MOLYBDENUM IMPORT ATP-BINDING PROTEIN MODC 2"/>
    <property type="match status" value="1"/>
</dbReference>
<dbReference type="PROSITE" id="PS50893">
    <property type="entry name" value="ABC_TRANSPORTER_2"/>
    <property type="match status" value="1"/>
</dbReference>
<protein>
    <submittedName>
        <fullName evidence="12">Molybdenum ABC transporter ATP-binding protein</fullName>
    </submittedName>
</protein>
<dbReference type="InterPro" id="IPR017871">
    <property type="entry name" value="ABC_transporter-like_CS"/>
</dbReference>
<dbReference type="InterPro" id="IPR004606">
    <property type="entry name" value="Mop_domain"/>
</dbReference>
<gene>
    <name evidence="12" type="ORF">AZ34_13210</name>
</gene>
<dbReference type="STRING" id="1458275.AZ34_13210"/>
<dbReference type="PANTHER" id="PTHR43514">
    <property type="entry name" value="ABC TRANSPORTER I FAMILY MEMBER 10"/>
    <property type="match status" value="1"/>
</dbReference>
<dbReference type="Gene3D" id="2.40.50.100">
    <property type="match status" value="1"/>
</dbReference>
<dbReference type="InterPro" id="IPR050334">
    <property type="entry name" value="Molybdenum_import_ModC"/>
</dbReference>
<dbReference type="InterPro" id="IPR027417">
    <property type="entry name" value="P-loop_NTPase"/>
</dbReference>
<keyword evidence="4" id="KW-0997">Cell inner membrane</keyword>
<evidence type="ECO:0000256" key="1">
    <source>
        <dbReference type="ARBA" id="ARBA00022448"/>
    </source>
</evidence>
<dbReference type="InterPro" id="IPR005116">
    <property type="entry name" value="Transp-assoc_OB_typ1"/>
</dbReference>
<evidence type="ECO:0000259" key="11">
    <source>
        <dbReference type="PROSITE" id="PS51866"/>
    </source>
</evidence>
<dbReference type="PROSITE" id="PS51866">
    <property type="entry name" value="MOP"/>
    <property type="match status" value="1"/>
</dbReference>
<dbReference type="AlphaFoldDB" id="A0A016XL30"/>
<dbReference type="Proteomes" id="UP000023268">
    <property type="component" value="Unassembled WGS sequence"/>
</dbReference>
<dbReference type="GO" id="GO:0015098">
    <property type="term" value="F:molybdate ion transmembrane transporter activity"/>
    <property type="evidence" value="ECO:0007669"/>
    <property type="project" value="InterPro"/>
</dbReference>
<keyword evidence="7" id="KW-1278">Translocase</keyword>
<dbReference type="Pfam" id="PF03459">
    <property type="entry name" value="TOBE"/>
    <property type="match status" value="1"/>
</dbReference>
<organism evidence="12 13">
    <name type="scientific">Hylemonella gracilis str. Niagara R</name>
    <dbReference type="NCBI Taxonomy" id="1458275"/>
    <lineage>
        <taxon>Bacteria</taxon>
        <taxon>Pseudomonadati</taxon>
        <taxon>Pseudomonadota</taxon>
        <taxon>Betaproteobacteria</taxon>
        <taxon>Burkholderiales</taxon>
        <taxon>Comamonadaceae</taxon>
        <taxon>Hylemonella</taxon>
    </lineage>
</organism>
<dbReference type="GO" id="GO:0016020">
    <property type="term" value="C:membrane"/>
    <property type="evidence" value="ECO:0007669"/>
    <property type="project" value="InterPro"/>
</dbReference>
<evidence type="ECO:0000256" key="7">
    <source>
        <dbReference type="ARBA" id="ARBA00022967"/>
    </source>
</evidence>
<keyword evidence="2" id="KW-1003">Cell membrane</keyword>
<dbReference type="SMART" id="SM00382">
    <property type="entry name" value="AAA"/>
    <property type="match status" value="1"/>
</dbReference>
<evidence type="ECO:0000256" key="5">
    <source>
        <dbReference type="ARBA" id="ARBA00022741"/>
    </source>
</evidence>
<keyword evidence="8" id="KW-0472">Membrane</keyword>
<name>A0A016XL30_9BURK</name>
<keyword evidence="5" id="KW-0547">Nucleotide-binding</keyword>
<keyword evidence="6 12" id="KW-0067">ATP-binding</keyword>
<evidence type="ECO:0000256" key="6">
    <source>
        <dbReference type="ARBA" id="ARBA00022840"/>
    </source>
</evidence>
<evidence type="ECO:0000313" key="12">
    <source>
        <dbReference type="EMBL" id="EYC51923.1"/>
    </source>
</evidence>
<dbReference type="Pfam" id="PF00005">
    <property type="entry name" value="ABC_tran"/>
    <property type="match status" value="1"/>
</dbReference>
<keyword evidence="1" id="KW-0813">Transport</keyword>
<dbReference type="GO" id="GO:0016887">
    <property type="term" value="F:ATP hydrolysis activity"/>
    <property type="evidence" value="ECO:0007669"/>
    <property type="project" value="InterPro"/>
</dbReference>
<comment type="caution">
    <text evidence="12">The sequence shown here is derived from an EMBL/GenBank/DDBJ whole genome shotgun (WGS) entry which is preliminary data.</text>
</comment>
<dbReference type="GO" id="GO:0005524">
    <property type="term" value="F:ATP binding"/>
    <property type="evidence" value="ECO:0007669"/>
    <property type="project" value="UniProtKB-KW"/>
</dbReference>
<dbReference type="SUPFAM" id="SSF52540">
    <property type="entry name" value="P-loop containing nucleoside triphosphate hydrolases"/>
    <property type="match status" value="1"/>
</dbReference>
<evidence type="ECO:0000256" key="2">
    <source>
        <dbReference type="ARBA" id="ARBA00022475"/>
    </source>
</evidence>
<dbReference type="InterPro" id="IPR008995">
    <property type="entry name" value="Mo/tungstate-bd_C_term_dom"/>
</dbReference>
<dbReference type="InterPro" id="IPR003439">
    <property type="entry name" value="ABC_transporter-like_ATP-bd"/>
</dbReference>
<evidence type="ECO:0000256" key="3">
    <source>
        <dbReference type="ARBA" id="ARBA00022505"/>
    </source>
</evidence>
<proteinExistence type="predicted"/>
<evidence type="ECO:0000256" key="4">
    <source>
        <dbReference type="ARBA" id="ARBA00022519"/>
    </source>
</evidence>
<accession>A0A016XL30</accession>